<evidence type="ECO:0000313" key="4">
    <source>
        <dbReference type="Proteomes" id="UP001189429"/>
    </source>
</evidence>
<dbReference type="SUPFAM" id="SSF54001">
    <property type="entry name" value="Cysteine proteinases"/>
    <property type="match status" value="1"/>
</dbReference>
<proteinExistence type="predicted"/>
<dbReference type="Proteomes" id="UP001189429">
    <property type="component" value="Unassembled WGS sequence"/>
</dbReference>
<feature type="compositionally biased region" description="Basic and acidic residues" evidence="1">
    <location>
        <begin position="1524"/>
        <end position="1538"/>
    </location>
</feature>
<keyword evidence="4" id="KW-1185">Reference proteome</keyword>
<dbReference type="PANTHER" id="PTHR24006">
    <property type="entry name" value="UBIQUITIN CARBOXYL-TERMINAL HYDROLASE"/>
    <property type="match status" value="1"/>
</dbReference>
<gene>
    <name evidence="3" type="ORF">PCOR1329_LOCUS53806</name>
</gene>
<evidence type="ECO:0000256" key="1">
    <source>
        <dbReference type="SAM" id="MobiDB-lite"/>
    </source>
</evidence>
<dbReference type="PROSITE" id="PS50235">
    <property type="entry name" value="USP_3"/>
    <property type="match status" value="1"/>
</dbReference>
<reference evidence="3" key="1">
    <citation type="submission" date="2023-10" db="EMBL/GenBank/DDBJ databases">
        <authorList>
            <person name="Chen Y."/>
            <person name="Shah S."/>
            <person name="Dougan E. K."/>
            <person name="Thang M."/>
            <person name="Chan C."/>
        </authorList>
    </citation>
    <scope>NUCLEOTIDE SEQUENCE [LARGE SCALE GENOMIC DNA]</scope>
</reference>
<feature type="compositionally biased region" description="Basic and acidic residues" evidence="1">
    <location>
        <begin position="924"/>
        <end position="939"/>
    </location>
</feature>
<evidence type="ECO:0000313" key="3">
    <source>
        <dbReference type="EMBL" id="CAK0866693.1"/>
    </source>
</evidence>
<feature type="region of interest" description="Disordered" evidence="1">
    <location>
        <begin position="1509"/>
        <end position="1544"/>
    </location>
</feature>
<dbReference type="InterPro" id="IPR001394">
    <property type="entry name" value="Peptidase_C19_UCH"/>
</dbReference>
<feature type="compositionally biased region" description="Basic and acidic residues" evidence="1">
    <location>
        <begin position="855"/>
        <end position="874"/>
    </location>
</feature>
<sequence length="2449" mass="268095">MTIAATFKLKTQPGITLTKRSAAKDRVFETLGDLAEHAEHVANAQQADAYRIQMNSRAAGIANGAEAANAVAALSAIRGKGGSTKRQRLFADRLTEVLFTGWNNVVMFSSPRGGQRWSGALLVASAQSAYVPSVAPIAVAVLACDGGALGAWSNKCRQVAVAKIRRGRWRRDALRCFERECANDAFSGETGDGPESRQNVVAVETWLRRRKTFVWVHATEDTIDFMQVAQSERWALGDAVGVCVGAVVWCMSGHVIRVARGWSALRGVALLERSAPWMRSAAGARVAEGKNNSVLAGPSVGSVNERRGGDFARSAREGGECLALPGPQNPRYYCFMNASAQALFAIPSVRAAARVARQRSPAEWGGRSFAERGDAAQRAGGEPDFDGLLAQTLVEMELGSSTRPIKLEAIPRVFYNRCQEDADEFLQELLQVERARDVCQVFRMEKVERLVRARPCCGGVRKVRGDTELTCLKLHIPKSRCKDILTVQDVVGESSRGDHMVSEFRWECPKECGCAEATKYWCITKTPPCLWVQLLAQTCDAVTRRVKKIRHMLRPCESLVVSGQKFKLVSCVFHHGEGFHGGHYNACCLRAGATGARWEMRDGCSVRSSAPPSHVQGWKTREDSTVHFLMYVREETATACDSAPVGVVRASESSGANALASIGGGGLGGASADQHAGGLLNDSWNDCAVESLQGTGARRRDSAMEAVGARPGRPPAVRMLPGDLFAPVRVLREADFRALRILHNQWTPTESWTLAGAGFAPAELLGHLKDARGDAEPATRVLKEEWVQEWAGRRRAQEVLCDALEGGEKRQESVAGAVGGDIAWRQKPDALATATRARATGESAPPCDAVAGRGAELERRRLEGGADGVERPRELSGVLPPAPHPASRPSRERGGAIRGFESESQLSDRTSGRIKPRCDGAIGGDRKNTKDACSAKRSGEGQTQDNGVADAAEQNAGASHVYRVRAVDSRASADRLRGAREVGLEAIANSIKYQPTVSAFSANGASLVNGSIRSHGAVVLPKKHCAFDGCPWQGAAEAECRAHAVGNHAAVLAPVAAAPACTSTEDATQKDIKYWSVYNEAIAWKIRKGAPLAALAIDRPCLDDYARGLGEDAVSSLIFMVCARKFPFVEGQKGDAIQWQKVLFNGGDFFGLPSDFVRIHMSVDACVERFGEVSCDSEESCGVHLRDRPEEFDDWHVSVLSGDGPVKVLCCPEDLRCASGIRHSENQTCSRCEALLCWECRSGTQGPSGGPLLPPAALANDSMTFYYPEELFCGSVTVLEMICASVCVTSMVCFTLEKRCRSERTFDMETGNNMIRMAARGNATSFPMPWTDMLAQLSAAEDLAAERKPPSVPHTGAELAGIVSVIMKSGGDDDTAASMAKFVHQALVRRHVVVALIQGAKSRGHRAHRNVCMDAVRRKALELPENDVPAEIMRLAPLDDALEKIQMQKAATPVPRPDGLQEAADILDSTKGNAVVVEKSSFDEGDINSQRIEALRSFVQRLDEDCVHDGADNASSDSGDNAGCEEHAEKRARVREPEGAGDGPMKVLCCPEDMRCHSGTTHAVNSACTGCEAPLCGECGNAMAGPDGVRGAADILESAKTNAVVCEKSSFDEGDINAQRIEAVRTFVQRLDEECAHGDANGASDSSEEEGGDGTTERARKRVRVREGAGPGAEQTSREAAERVKLEQATTEGKRVDRLRVRTGNVMMDQFEPWYFGVAFAFLFKYCTGMPDGPEFMKRPRHRRGNGAPRVELPLWVRIMKRRVESQLCRDWHFGFVSWNLVFRSAVNLCRTWFTYVAPSATGEVEQLTPEQIGEGSKQIYRALDMKYVDINGRKQKVKGDMTKDPVHAAAEDQAQSRVAGDREWPRVAPDVDEESGDLYGFLPIAEGMPVALTDHIGRSEDKNLLRGRVGRVQSWVCDGDAEHDQVTRGGETILKKTPKVIFVLFDEGDDGKGGRKPCKWTTGGLRTPGLHPVAPQKKEWFVDKGRPHPRLKVKKASGQTFKGGVIVDLSIGGGTSPLSSYVALTRVQRREDMLIFRPFDIAPYQKKDERKGPGLLLRTLRGEDLDWEAIELEFMPSGRCAVCGCRKYKNMYPTVGQWSRADGLRVCSVCLEDKKRSGTPWQCMECGLWKCQEAFHASQHHQSKLTTRRCVDCPERRSCRVCEGRKYEEAFAPYQWDLAGNSRCRGGMCKECEELKKHLTCSRCGVEKLVDDFARSERNAEERKCKACKKSMREEERQRAEEGKQRVCSNCGESKSKAEFSAHMWCIASKETIACTQCVQDAAAQRDSAARKDVKACVVCEVAQRRDFFSQKMWNGVADRDRKCMRCVSAGAAQRNADARKDARACVVCEVAQRREYFSNWMWECAGDQHRKCKRCIDGAKLERGKWKCVECKGAFGREHYSNWLAGRSTQKANGKQRCNICCAGHERKRKEVAERTHASVTKKHKAG</sequence>
<protein>
    <recommendedName>
        <fullName evidence="2">USP domain-containing protein</fullName>
    </recommendedName>
</protein>
<feature type="domain" description="USP" evidence="2">
    <location>
        <begin position="325"/>
        <end position="634"/>
    </location>
</feature>
<name>A0ABN9V1R7_9DINO</name>
<organism evidence="3 4">
    <name type="scientific">Prorocentrum cordatum</name>
    <dbReference type="NCBI Taxonomy" id="2364126"/>
    <lineage>
        <taxon>Eukaryota</taxon>
        <taxon>Sar</taxon>
        <taxon>Alveolata</taxon>
        <taxon>Dinophyceae</taxon>
        <taxon>Prorocentrales</taxon>
        <taxon>Prorocentraceae</taxon>
        <taxon>Prorocentrum</taxon>
    </lineage>
</organism>
<feature type="compositionally biased region" description="Low complexity" evidence="1">
    <location>
        <begin position="1512"/>
        <end position="1522"/>
    </location>
</feature>
<evidence type="ECO:0000259" key="2">
    <source>
        <dbReference type="PROSITE" id="PS50235"/>
    </source>
</evidence>
<dbReference type="InterPro" id="IPR038765">
    <property type="entry name" value="Papain-like_cys_pep_sf"/>
</dbReference>
<feature type="region of interest" description="Disordered" evidence="1">
    <location>
        <begin position="835"/>
        <end position="948"/>
    </location>
</feature>
<dbReference type="EMBL" id="CAUYUJ010016561">
    <property type="protein sequence ID" value="CAK0866693.1"/>
    <property type="molecule type" value="Genomic_DNA"/>
</dbReference>
<dbReference type="Gene3D" id="3.90.70.10">
    <property type="entry name" value="Cysteine proteinases"/>
    <property type="match status" value="1"/>
</dbReference>
<accession>A0ABN9V1R7</accession>
<feature type="region of interest" description="Disordered" evidence="1">
    <location>
        <begin position="1637"/>
        <end position="1689"/>
    </location>
</feature>
<dbReference type="InterPro" id="IPR028889">
    <property type="entry name" value="USP"/>
</dbReference>
<comment type="caution">
    <text evidence="3">The sequence shown here is derived from an EMBL/GenBank/DDBJ whole genome shotgun (WGS) entry which is preliminary data.</text>
</comment>
<dbReference type="InterPro" id="IPR050164">
    <property type="entry name" value="Peptidase_C19"/>
</dbReference>
<dbReference type="Pfam" id="PF00443">
    <property type="entry name" value="UCH"/>
    <property type="match status" value="1"/>
</dbReference>
<feature type="compositionally biased region" description="Basic and acidic residues" evidence="1">
    <location>
        <begin position="1676"/>
        <end position="1689"/>
    </location>
</feature>